<dbReference type="AlphaFoldDB" id="A0A822XQT5"/>
<organism evidence="1 2">
    <name type="scientific">Nelumbo nucifera</name>
    <name type="common">Sacred lotus</name>
    <dbReference type="NCBI Taxonomy" id="4432"/>
    <lineage>
        <taxon>Eukaryota</taxon>
        <taxon>Viridiplantae</taxon>
        <taxon>Streptophyta</taxon>
        <taxon>Embryophyta</taxon>
        <taxon>Tracheophyta</taxon>
        <taxon>Spermatophyta</taxon>
        <taxon>Magnoliopsida</taxon>
        <taxon>Proteales</taxon>
        <taxon>Nelumbonaceae</taxon>
        <taxon>Nelumbo</taxon>
    </lineage>
</organism>
<comment type="caution">
    <text evidence="1">The sequence shown here is derived from an EMBL/GenBank/DDBJ whole genome shotgun (WGS) entry which is preliminary data.</text>
</comment>
<proteinExistence type="predicted"/>
<protein>
    <submittedName>
        <fullName evidence="1">Uncharacterized protein</fullName>
    </submittedName>
</protein>
<name>A0A822XQT5_NELNU</name>
<evidence type="ECO:0000313" key="1">
    <source>
        <dbReference type="EMBL" id="DAD22033.1"/>
    </source>
</evidence>
<sequence length="93" mass="10898">MVEVSADVFIVRMLVEDPKSWFDKGSSEYKMVVVDSSVDLRKRLFCAEEVYKVDGPLHPSSKFVEEREGRSPVQCVWRLRRRTIVYERKEGPC</sequence>
<gene>
    <name evidence="1" type="ORF">HUJ06_023496</name>
</gene>
<dbReference type="EMBL" id="DUZY01000001">
    <property type="protein sequence ID" value="DAD22033.1"/>
    <property type="molecule type" value="Genomic_DNA"/>
</dbReference>
<evidence type="ECO:0000313" key="2">
    <source>
        <dbReference type="Proteomes" id="UP000607653"/>
    </source>
</evidence>
<keyword evidence="2" id="KW-1185">Reference proteome</keyword>
<dbReference type="Proteomes" id="UP000607653">
    <property type="component" value="Unassembled WGS sequence"/>
</dbReference>
<reference evidence="1 2" key="1">
    <citation type="journal article" date="2020" name="Mol. Biol. Evol.">
        <title>Distinct Expression and Methylation Patterns for Genes with Different Fates following a Single Whole-Genome Duplication in Flowering Plants.</title>
        <authorList>
            <person name="Shi T."/>
            <person name="Rahmani R.S."/>
            <person name="Gugger P.F."/>
            <person name="Wang M."/>
            <person name="Li H."/>
            <person name="Zhang Y."/>
            <person name="Li Z."/>
            <person name="Wang Q."/>
            <person name="Van de Peer Y."/>
            <person name="Marchal K."/>
            <person name="Chen J."/>
        </authorList>
    </citation>
    <scope>NUCLEOTIDE SEQUENCE [LARGE SCALE GENOMIC DNA]</scope>
    <source>
        <tissue evidence="1">Leaf</tissue>
    </source>
</reference>
<accession>A0A822XQT5</accession>